<name>A0ABN3CDV9_9ACTN</name>
<evidence type="ECO:0000256" key="6">
    <source>
        <dbReference type="SAM" id="MobiDB-lite"/>
    </source>
</evidence>
<keyword evidence="3 7" id="KW-0812">Transmembrane</keyword>
<keyword evidence="10" id="KW-1185">Reference proteome</keyword>
<dbReference type="PANTHER" id="PTHR23513:SF6">
    <property type="entry name" value="MAJOR FACILITATOR SUPERFAMILY ASSOCIATED DOMAIN-CONTAINING PROTEIN"/>
    <property type="match status" value="1"/>
</dbReference>
<dbReference type="Pfam" id="PF07690">
    <property type="entry name" value="MFS_1"/>
    <property type="match status" value="2"/>
</dbReference>
<evidence type="ECO:0000256" key="5">
    <source>
        <dbReference type="ARBA" id="ARBA00023136"/>
    </source>
</evidence>
<keyword evidence="5 7" id="KW-0472">Membrane</keyword>
<dbReference type="PROSITE" id="PS50850">
    <property type="entry name" value="MFS"/>
    <property type="match status" value="1"/>
</dbReference>
<feature type="transmembrane region" description="Helical" evidence="7">
    <location>
        <begin position="63"/>
        <end position="96"/>
    </location>
</feature>
<dbReference type="InterPro" id="IPR036259">
    <property type="entry name" value="MFS_trans_sf"/>
</dbReference>
<evidence type="ECO:0000313" key="9">
    <source>
        <dbReference type="EMBL" id="GAA2207577.1"/>
    </source>
</evidence>
<gene>
    <name evidence="9" type="primary">mrx(A)_1</name>
    <name evidence="9" type="ORF">GCM10009850_030350</name>
</gene>
<evidence type="ECO:0000259" key="8">
    <source>
        <dbReference type="PROSITE" id="PS50850"/>
    </source>
</evidence>
<feature type="domain" description="Major facilitator superfamily (MFS) profile" evidence="8">
    <location>
        <begin position="1"/>
        <end position="414"/>
    </location>
</feature>
<feature type="transmembrane region" description="Helical" evidence="7">
    <location>
        <begin position="234"/>
        <end position="261"/>
    </location>
</feature>
<keyword evidence="4 7" id="KW-1133">Transmembrane helix</keyword>
<feature type="transmembrane region" description="Helical" evidence="7">
    <location>
        <begin position="324"/>
        <end position="349"/>
    </location>
</feature>
<comment type="caution">
    <text evidence="9">The sequence shown here is derived from an EMBL/GenBank/DDBJ whole genome shotgun (WGS) entry which is preliminary data.</text>
</comment>
<feature type="transmembrane region" description="Helical" evidence="7">
    <location>
        <begin position="388"/>
        <end position="408"/>
    </location>
</feature>
<evidence type="ECO:0000256" key="7">
    <source>
        <dbReference type="SAM" id="Phobius"/>
    </source>
</evidence>
<evidence type="ECO:0000256" key="2">
    <source>
        <dbReference type="ARBA" id="ARBA00022475"/>
    </source>
</evidence>
<dbReference type="Proteomes" id="UP001499843">
    <property type="component" value="Unassembled WGS sequence"/>
</dbReference>
<evidence type="ECO:0000256" key="1">
    <source>
        <dbReference type="ARBA" id="ARBA00004651"/>
    </source>
</evidence>
<dbReference type="InterPro" id="IPR011701">
    <property type="entry name" value="MFS"/>
</dbReference>
<dbReference type="CDD" id="cd06173">
    <property type="entry name" value="MFS_MefA_like"/>
    <property type="match status" value="1"/>
</dbReference>
<keyword evidence="2" id="KW-1003">Cell membrane</keyword>
<organism evidence="9 10">
    <name type="scientific">Nonomuraea monospora</name>
    <dbReference type="NCBI Taxonomy" id="568818"/>
    <lineage>
        <taxon>Bacteria</taxon>
        <taxon>Bacillati</taxon>
        <taxon>Actinomycetota</taxon>
        <taxon>Actinomycetes</taxon>
        <taxon>Streptosporangiales</taxon>
        <taxon>Streptosporangiaceae</taxon>
        <taxon>Nonomuraea</taxon>
    </lineage>
</organism>
<evidence type="ECO:0000256" key="3">
    <source>
        <dbReference type="ARBA" id="ARBA00022692"/>
    </source>
</evidence>
<dbReference type="InterPro" id="IPR020846">
    <property type="entry name" value="MFS_dom"/>
</dbReference>
<accession>A0ABN3CDV9</accession>
<feature type="transmembrane region" description="Helical" evidence="7">
    <location>
        <begin position="361"/>
        <end position="382"/>
    </location>
</feature>
<feature type="transmembrane region" description="Helical" evidence="7">
    <location>
        <begin position="154"/>
        <end position="172"/>
    </location>
</feature>
<dbReference type="Gene3D" id="1.20.1250.20">
    <property type="entry name" value="MFS general substrate transporter like domains"/>
    <property type="match status" value="1"/>
</dbReference>
<evidence type="ECO:0000313" key="10">
    <source>
        <dbReference type="Proteomes" id="UP001499843"/>
    </source>
</evidence>
<reference evidence="9 10" key="1">
    <citation type="journal article" date="2019" name="Int. J. Syst. Evol. Microbiol.">
        <title>The Global Catalogue of Microorganisms (GCM) 10K type strain sequencing project: providing services to taxonomists for standard genome sequencing and annotation.</title>
        <authorList>
            <consortium name="The Broad Institute Genomics Platform"/>
            <consortium name="The Broad Institute Genome Sequencing Center for Infectious Disease"/>
            <person name="Wu L."/>
            <person name="Ma J."/>
        </authorList>
    </citation>
    <scope>NUCLEOTIDE SEQUENCE [LARGE SCALE GENOMIC DNA]</scope>
    <source>
        <strain evidence="9 10">JCM 16114</strain>
    </source>
</reference>
<sequence length="470" mass="46404">MALTGTRVSAIALPWFVYVSTGSAAHTGLVAFAEMAPYVLVKALAGPIVDRVGPRRVSWATDVVSAAAAGVVVALHVIGVLSLGMLVPLVALIGAARGPGDLAKEIMIPEAAERGRVPLERATGLMGVTERLAQTVGPAAGGAIVVAFGPMTSLGLSAGCFALGSVIVAWALPRGMGQGAIGQPGMAQGAAGQGGQGGQAQGAAGQGGQARRGEGEGYWRRFGQGLAFLRGQPLLLAVIVVVGVTNLLDAAFSQVLAAVWAKESGHGPGVLGLNSSVMGAAAVGGSLVAAAVAHRMRRRPVFFVAFLLAGPLRFLALAGDAPVWVIVAVFGVSGFAGGFLNPILAAITYERVPRELLGRVGALQTSLAWAGIPLGGLLAGAAVSVAGLAPVLLVCGATYALVTGLAGLHPQWREMDRRRTRPAAPAPGESTGTAAAVALAAPGGPGDDGPPGGPPAGPPGGAGRGGVSGG</sequence>
<feature type="transmembrane region" description="Helical" evidence="7">
    <location>
        <begin position="273"/>
        <end position="293"/>
    </location>
</feature>
<feature type="region of interest" description="Disordered" evidence="6">
    <location>
        <begin position="183"/>
        <end position="212"/>
    </location>
</feature>
<comment type="subcellular location">
    <subcellularLocation>
        <location evidence="1">Cell membrane</location>
        <topology evidence="1">Multi-pass membrane protein</topology>
    </subcellularLocation>
</comment>
<feature type="region of interest" description="Disordered" evidence="6">
    <location>
        <begin position="413"/>
        <end position="470"/>
    </location>
</feature>
<dbReference type="EMBL" id="BAAAQX010000006">
    <property type="protein sequence ID" value="GAA2207577.1"/>
    <property type="molecule type" value="Genomic_DNA"/>
</dbReference>
<protein>
    <submittedName>
        <fullName evidence="9">Macrolide resistance MFS transporter Mrx(A)</fullName>
    </submittedName>
</protein>
<proteinExistence type="predicted"/>
<feature type="compositionally biased region" description="Low complexity" evidence="6">
    <location>
        <begin position="422"/>
        <end position="442"/>
    </location>
</feature>
<feature type="compositionally biased region" description="Gly residues" evidence="6">
    <location>
        <begin position="191"/>
        <end position="210"/>
    </location>
</feature>
<evidence type="ECO:0000256" key="4">
    <source>
        <dbReference type="ARBA" id="ARBA00022989"/>
    </source>
</evidence>
<dbReference type="SUPFAM" id="SSF103473">
    <property type="entry name" value="MFS general substrate transporter"/>
    <property type="match status" value="1"/>
</dbReference>
<feature type="transmembrane region" description="Helical" evidence="7">
    <location>
        <begin position="300"/>
        <end position="318"/>
    </location>
</feature>
<dbReference type="PANTHER" id="PTHR23513">
    <property type="entry name" value="INTEGRAL MEMBRANE EFFLUX PROTEIN-RELATED"/>
    <property type="match status" value="1"/>
</dbReference>
<feature type="compositionally biased region" description="Gly residues" evidence="6">
    <location>
        <begin position="459"/>
        <end position="470"/>
    </location>
</feature>